<proteinExistence type="predicted"/>
<sequence>MTAAPKMTMTPWSLKLTMTTLMALPMPRLFGLRFYMSCSICDFKHDLVELVGTFLKPRHEREADGTRQVSAQRAAEMVRLLFVGLDSTEPPEQPDAGEVLATAGDTNAAQQDEPVMSAAGSVDRRHMRMMIQTFFDPDLVDVDDEDKDTPGDRNFAGNFTAATDFVNRLWDVRRIVAVCRDVDLDISVRKMNTMQQCSVQLSPRASNHGDTQTPAAATRAVASAAATAYCCGRRMWCGRSSWLAGRARRESSGNPGQRRGLPAGSNFRYKTGAKALVGQFASASAPGPYYNLVFHLPPTTVV</sequence>
<dbReference type="Proteomes" id="UP000729402">
    <property type="component" value="Unassembled WGS sequence"/>
</dbReference>
<evidence type="ECO:0000313" key="2">
    <source>
        <dbReference type="Proteomes" id="UP000729402"/>
    </source>
</evidence>
<dbReference type="EMBL" id="JAAALK010000283">
    <property type="protein sequence ID" value="KAG8070861.1"/>
    <property type="molecule type" value="Genomic_DNA"/>
</dbReference>
<reference evidence="1" key="1">
    <citation type="journal article" date="2021" name="bioRxiv">
        <title>Whole Genome Assembly and Annotation of Northern Wild Rice, Zizania palustris L., Supports a Whole Genome Duplication in the Zizania Genus.</title>
        <authorList>
            <person name="Haas M."/>
            <person name="Kono T."/>
            <person name="Macchietto M."/>
            <person name="Millas R."/>
            <person name="McGilp L."/>
            <person name="Shao M."/>
            <person name="Duquette J."/>
            <person name="Hirsch C.N."/>
            <person name="Kimball J."/>
        </authorList>
    </citation>
    <scope>NUCLEOTIDE SEQUENCE</scope>
    <source>
        <tissue evidence="1">Fresh leaf tissue</tissue>
    </source>
</reference>
<comment type="caution">
    <text evidence="1">The sequence shown here is derived from an EMBL/GenBank/DDBJ whole genome shotgun (WGS) entry which is preliminary data.</text>
</comment>
<protein>
    <submittedName>
        <fullName evidence="1">Uncharacterized protein</fullName>
    </submittedName>
</protein>
<organism evidence="1 2">
    <name type="scientific">Zizania palustris</name>
    <name type="common">Northern wild rice</name>
    <dbReference type="NCBI Taxonomy" id="103762"/>
    <lineage>
        <taxon>Eukaryota</taxon>
        <taxon>Viridiplantae</taxon>
        <taxon>Streptophyta</taxon>
        <taxon>Embryophyta</taxon>
        <taxon>Tracheophyta</taxon>
        <taxon>Spermatophyta</taxon>
        <taxon>Magnoliopsida</taxon>
        <taxon>Liliopsida</taxon>
        <taxon>Poales</taxon>
        <taxon>Poaceae</taxon>
        <taxon>BOP clade</taxon>
        <taxon>Oryzoideae</taxon>
        <taxon>Oryzeae</taxon>
        <taxon>Zizaniinae</taxon>
        <taxon>Zizania</taxon>
    </lineage>
</organism>
<evidence type="ECO:0000313" key="1">
    <source>
        <dbReference type="EMBL" id="KAG8070861.1"/>
    </source>
</evidence>
<dbReference type="OrthoDB" id="10566496at2759"/>
<keyword evidence="2" id="KW-1185">Reference proteome</keyword>
<name>A0A8J5VT52_ZIZPA</name>
<accession>A0A8J5VT52</accession>
<reference evidence="1" key="2">
    <citation type="submission" date="2021-02" db="EMBL/GenBank/DDBJ databases">
        <authorList>
            <person name="Kimball J.A."/>
            <person name="Haas M.W."/>
            <person name="Macchietto M."/>
            <person name="Kono T."/>
            <person name="Duquette J."/>
            <person name="Shao M."/>
        </authorList>
    </citation>
    <scope>NUCLEOTIDE SEQUENCE</scope>
    <source>
        <tissue evidence="1">Fresh leaf tissue</tissue>
    </source>
</reference>
<gene>
    <name evidence="1" type="ORF">GUJ93_ZPchr0006g43949</name>
</gene>
<dbReference type="AlphaFoldDB" id="A0A8J5VT52"/>